<evidence type="ECO:0000256" key="8">
    <source>
        <dbReference type="ARBA" id="ARBA00023316"/>
    </source>
</evidence>
<evidence type="ECO:0000256" key="2">
    <source>
        <dbReference type="ARBA" id="ARBA00022618"/>
    </source>
</evidence>
<evidence type="ECO:0000259" key="9">
    <source>
        <dbReference type="Pfam" id="PF01225"/>
    </source>
</evidence>
<name>A0A4Q2RAJ0_9HYPH</name>
<dbReference type="InterPro" id="IPR013221">
    <property type="entry name" value="Mur_ligase_cen"/>
</dbReference>
<dbReference type="GO" id="GO:0051301">
    <property type="term" value="P:cell division"/>
    <property type="evidence" value="ECO:0007669"/>
    <property type="project" value="UniProtKB-KW"/>
</dbReference>
<evidence type="ECO:0000259" key="11">
    <source>
        <dbReference type="Pfam" id="PF08245"/>
    </source>
</evidence>
<dbReference type="Pfam" id="PF08245">
    <property type="entry name" value="Mur_ligase_M"/>
    <property type="match status" value="1"/>
</dbReference>
<feature type="domain" description="Mur ligase central" evidence="11">
    <location>
        <begin position="115"/>
        <end position="299"/>
    </location>
</feature>
<keyword evidence="8" id="KW-0961">Cell wall biogenesis/degradation</keyword>
<feature type="domain" description="Mur ligase N-terminal catalytic" evidence="9">
    <location>
        <begin position="9"/>
        <end position="108"/>
    </location>
</feature>
<feature type="domain" description="Mur ligase C-terminal" evidence="10">
    <location>
        <begin position="322"/>
        <end position="454"/>
    </location>
</feature>
<keyword evidence="5" id="KW-0133">Cell shape</keyword>
<evidence type="ECO:0000256" key="7">
    <source>
        <dbReference type="ARBA" id="ARBA00023306"/>
    </source>
</evidence>
<proteinExistence type="predicted"/>
<dbReference type="InterPro" id="IPR004101">
    <property type="entry name" value="Mur_ligase_C"/>
</dbReference>
<evidence type="ECO:0000256" key="4">
    <source>
        <dbReference type="ARBA" id="ARBA00022840"/>
    </source>
</evidence>
<dbReference type="RefSeq" id="WP_129220604.1">
    <property type="nucleotide sequence ID" value="NZ_QYBC01000015.1"/>
</dbReference>
<dbReference type="GO" id="GO:0008360">
    <property type="term" value="P:regulation of cell shape"/>
    <property type="evidence" value="ECO:0007669"/>
    <property type="project" value="UniProtKB-KW"/>
</dbReference>
<dbReference type="Pfam" id="PF01225">
    <property type="entry name" value="Mur_ligase"/>
    <property type="match status" value="1"/>
</dbReference>
<evidence type="ECO:0000313" key="12">
    <source>
        <dbReference type="EMBL" id="RYB03321.1"/>
    </source>
</evidence>
<keyword evidence="7" id="KW-0131">Cell cycle</keyword>
<organism evidence="12 13">
    <name type="scientific">Lichenibacterium ramalinae</name>
    <dbReference type="NCBI Taxonomy" id="2316527"/>
    <lineage>
        <taxon>Bacteria</taxon>
        <taxon>Pseudomonadati</taxon>
        <taxon>Pseudomonadota</taxon>
        <taxon>Alphaproteobacteria</taxon>
        <taxon>Hyphomicrobiales</taxon>
        <taxon>Lichenihabitantaceae</taxon>
        <taxon>Lichenibacterium</taxon>
    </lineage>
</organism>
<keyword evidence="2" id="KW-0132">Cell division</keyword>
<evidence type="ECO:0000256" key="6">
    <source>
        <dbReference type="ARBA" id="ARBA00022984"/>
    </source>
</evidence>
<dbReference type="InterPro" id="IPR050061">
    <property type="entry name" value="MurCDEF_pg_biosynth"/>
</dbReference>
<dbReference type="Proteomes" id="UP000289411">
    <property type="component" value="Unassembled WGS sequence"/>
</dbReference>
<dbReference type="Pfam" id="PF02875">
    <property type="entry name" value="Mur_ligase_C"/>
    <property type="match status" value="1"/>
</dbReference>
<evidence type="ECO:0000256" key="5">
    <source>
        <dbReference type="ARBA" id="ARBA00022960"/>
    </source>
</evidence>
<dbReference type="OrthoDB" id="9804126at2"/>
<dbReference type="PANTHER" id="PTHR43445:SF3">
    <property type="entry name" value="UDP-N-ACETYLMURAMATE--L-ALANINE LIGASE"/>
    <property type="match status" value="1"/>
</dbReference>
<dbReference type="GO" id="GO:0009252">
    <property type="term" value="P:peptidoglycan biosynthetic process"/>
    <property type="evidence" value="ECO:0007669"/>
    <property type="project" value="UniProtKB-KW"/>
</dbReference>
<evidence type="ECO:0000256" key="1">
    <source>
        <dbReference type="ARBA" id="ARBA00022598"/>
    </source>
</evidence>
<dbReference type="EMBL" id="QYBC01000015">
    <property type="protein sequence ID" value="RYB03321.1"/>
    <property type="molecule type" value="Genomic_DNA"/>
</dbReference>
<dbReference type="Gene3D" id="3.40.50.720">
    <property type="entry name" value="NAD(P)-binding Rossmann-like Domain"/>
    <property type="match status" value="1"/>
</dbReference>
<accession>A0A4Q2RAJ0</accession>
<keyword evidence="1 12" id="KW-0436">Ligase</keyword>
<keyword evidence="4" id="KW-0067">ATP-binding</keyword>
<dbReference type="GO" id="GO:0071555">
    <property type="term" value="P:cell wall organization"/>
    <property type="evidence" value="ECO:0007669"/>
    <property type="project" value="UniProtKB-KW"/>
</dbReference>
<dbReference type="AlphaFoldDB" id="A0A4Q2RAJ0"/>
<dbReference type="GO" id="GO:0005524">
    <property type="term" value="F:ATP binding"/>
    <property type="evidence" value="ECO:0007669"/>
    <property type="project" value="UniProtKB-KW"/>
</dbReference>
<dbReference type="SUPFAM" id="SSF53244">
    <property type="entry name" value="MurD-like peptide ligases, peptide-binding domain"/>
    <property type="match status" value="1"/>
</dbReference>
<dbReference type="InterPro" id="IPR000713">
    <property type="entry name" value="Mur_ligase_N"/>
</dbReference>
<dbReference type="Gene3D" id="3.90.190.20">
    <property type="entry name" value="Mur ligase, C-terminal domain"/>
    <property type="match status" value="1"/>
</dbReference>
<dbReference type="Gene3D" id="3.40.1190.10">
    <property type="entry name" value="Mur-like, catalytic domain"/>
    <property type="match status" value="1"/>
</dbReference>
<keyword evidence="3" id="KW-0547">Nucleotide-binding</keyword>
<dbReference type="GO" id="GO:0016881">
    <property type="term" value="F:acid-amino acid ligase activity"/>
    <property type="evidence" value="ECO:0007669"/>
    <property type="project" value="InterPro"/>
</dbReference>
<comment type="caution">
    <text evidence="12">The sequence shown here is derived from an EMBL/GenBank/DDBJ whole genome shotgun (WGS) entry which is preliminary data.</text>
</comment>
<keyword evidence="6" id="KW-0573">Peptidoglycan synthesis</keyword>
<dbReference type="InterPro" id="IPR036615">
    <property type="entry name" value="Mur_ligase_C_dom_sf"/>
</dbReference>
<evidence type="ECO:0000256" key="3">
    <source>
        <dbReference type="ARBA" id="ARBA00022741"/>
    </source>
</evidence>
<dbReference type="SUPFAM" id="SSF53623">
    <property type="entry name" value="MurD-like peptide ligases, catalytic domain"/>
    <property type="match status" value="1"/>
</dbReference>
<dbReference type="SUPFAM" id="SSF51984">
    <property type="entry name" value="MurCD N-terminal domain"/>
    <property type="match status" value="1"/>
</dbReference>
<dbReference type="InterPro" id="IPR036565">
    <property type="entry name" value="Mur-like_cat_sf"/>
</dbReference>
<sequence>MSIARPYFFCGIGGSGMSPLAAIVKARGATVAGSDRSRDQGRTPDKFAALQARGFALFPQDGSGITSADQILVVSAAVEESVPDVQAARRAGASVVTRPELLSELFNAAGLRVGVAGTSGKSTTTGMIGTILARAGLDPTVMNGAEMKDFRGPDDAPLSAVVGAGEAFVSEVDESDGSIRLYAPSVAVVNNMSLDHKPMDELRPLFRGFVSRAERAVLNLDNPETAALAREAGADRALTYSLGDPAADLVAGAPRLSPTGVSVSVTLRARAGRPEARADLALAVPGLHNVSNALAALCATFACGVPLGEAAAALGAFTGIRRRLDVVGTAGGVTVIDDFAHNPDKIAATLHTLHGFPGRLLVMFQPHGYGPLKLMGEALAEGLAQDLAPDDVLVMPEPVYFGGTVDRSVGSREVAERIAARGRRAEALPDRAACGDRLLALAAPGDRIVVMGARDDTLSSFAGDLLRRLG</sequence>
<reference evidence="12 13" key="2">
    <citation type="submission" date="2019-02" db="EMBL/GenBank/DDBJ databases">
        <title>'Lichenibacterium ramalinii' gen. nov. sp. nov., 'Lichenibacterium minor' gen. nov. sp. nov.</title>
        <authorList>
            <person name="Pankratov T."/>
        </authorList>
    </citation>
    <scope>NUCLEOTIDE SEQUENCE [LARGE SCALE GENOMIC DNA]</scope>
    <source>
        <strain evidence="12 13">RmlP001</strain>
    </source>
</reference>
<dbReference type="PANTHER" id="PTHR43445">
    <property type="entry name" value="UDP-N-ACETYLMURAMATE--L-ALANINE LIGASE-RELATED"/>
    <property type="match status" value="1"/>
</dbReference>
<gene>
    <name evidence="12" type="ORF">D3272_18075</name>
</gene>
<evidence type="ECO:0000259" key="10">
    <source>
        <dbReference type="Pfam" id="PF02875"/>
    </source>
</evidence>
<protein>
    <submittedName>
        <fullName evidence="12">UDP-N-acetylmuramate--alanine ligase</fullName>
    </submittedName>
</protein>
<evidence type="ECO:0000313" key="13">
    <source>
        <dbReference type="Proteomes" id="UP000289411"/>
    </source>
</evidence>
<reference evidence="12 13" key="1">
    <citation type="submission" date="2018-09" db="EMBL/GenBank/DDBJ databases">
        <authorList>
            <person name="Grouzdev D.S."/>
            <person name="Krutkina M.S."/>
        </authorList>
    </citation>
    <scope>NUCLEOTIDE SEQUENCE [LARGE SCALE GENOMIC DNA]</scope>
    <source>
        <strain evidence="12 13">RmlP001</strain>
    </source>
</reference>
<keyword evidence="13" id="KW-1185">Reference proteome</keyword>